<keyword evidence="2 3" id="KW-0812">Transmembrane</keyword>
<proteinExistence type="predicted"/>
<evidence type="ECO:0000313" key="3">
    <source>
        <dbReference type="EMBL" id="TQM97002.1"/>
    </source>
</evidence>
<keyword evidence="2" id="KW-0472">Membrane</keyword>
<evidence type="ECO:0000313" key="4">
    <source>
        <dbReference type="Proteomes" id="UP000315133"/>
    </source>
</evidence>
<organism evidence="3 4">
    <name type="scientific">Ornithinimicrobium humiphilum</name>
    <dbReference type="NCBI Taxonomy" id="125288"/>
    <lineage>
        <taxon>Bacteria</taxon>
        <taxon>Bacillati</taxon>
        <taxon>Actinomycetota</taxon>
        <taxon>Actinomycetes</taxon>
        <taxon>Micrococcales</taxon>
        <taxon>Ornithinimicrobiaceae</taxon>
        <taxon>Ornithinimicrobium</taxon>
    </lineage>
</organism>
<dbReference type="InterPro" id="IPR019051">
    <property type="entry name" value="Trp_biosyn_TM_oprn/chp"/>
</dbReference>
<dbReference type="AlphaFoldDB" id="A0A543KPK6"/>
<name>A0A543KPK6_9MICO</name>
<sequence>MSRRGAAALALLGCGLVLLASTQPWVGTVTEAAPGAPRTRGALGAAEIVPWLAPATLVCAAALVAGLAGLRAARPVAALAGVAVAAGAVLAAATSTAGAPGVVSAARTGWLWAAVVSGLLAAVGTLLWLAPSRAGRRDDASPRRTDGSPGDAMRAPGPGERHTPAPEAELERRRDAEDWRALSEGRDPTAPEDDTPPGRPAEG</sequence>
<comment type="caution">
    <text evidence="3">The sequence shown here is derived from an EMBL/GenBank/DDBJ whole genome shotgun (WGS) entry which is preliminary data.</text>
</comment>
<dbReference type="Proteomes" id="UP000315133">
    <property type="component" value="Unassembled WGS sequence"/>
</dbReference>
<keyword evidence="2" id="KW-1133">Transmembrane helix</keyword>
<feature type="transmembrane region" description="Helical" evidence="2">
    <location>
        <begin position="77"/>
        <end position="98"/>
    </location>
</feature>
<feature type="region of interest" description="Disordered" evidence="1">
    <location>
        <begin position="134"/>
        <end position="203"/>
    </location>
</feature>
<dbReference type="EMBL" id="VFPU01000001">
    <property type="protein sequence ID" value="TQM97002.1"/>
    <property type="molecule type" value="Genomic_DNA"/>
</dbReference>
<dbReference type="Pfam" id="PF09534">
    <property type="entry name" value="Trp_oprn_chp"/>
    <property type="match status" value="1"/>
</dbReference>
<keyword evidence="4" id="KW-1185">Reference proteome</keyword>
<protein>
    <submittedName>
        <fullName evidence="3">Tryptophan-associated transmembrane protein</fullName>
    </submittedName>
</protein>
<evidence type="ECO:0000256" key="1">
    <source>
        <dbReference type="SAM" id="MobiDB-lite"/>
    </source>
</evidence>
<feature type="transmembrane region" description="Helical" evidence="2">
    <location>
        <begin position="48"/>
        <end position="70"/>
    </location>
</feature>
<reference evidence="3 4" key="1">
    <citation type="submission" date="2019-06" db="EMBL/GenBank/DDBJ databases">
        <title>Sequencing the genomes of 1000 actinobacteria strains.</title>
        <authorList>
            <person name="Klenk H.-P."/>
        </authorList>
    </citation>
    <scope>NUCLEOTIDE SEQUENCE [LARGE SCALE GENOMIC DNA]</scope>
    <source>
        <strain evidence="3 4">DSM 12362</strain>
    </source>
</reference>
<feature type="compositionally biased region" description="Basic and acidic residues" evidence="1">
    <location>
        <begin position="159"/>
        <end position="189"/>
    </location>
</feature>
<accession>A0A543KPK6</accession>
<feature type="compositionally biased region" description="Basic and acidic residues" evidence="1">
    <location>
        <begin position="135"/>
        <end position="146"/>
    </location>
</feature>
<dbReference type="RefSeq" id="WP_141818540.1">
    <property type="nucleotide sequence ID" value="NZ_BAAAIL010000004.1"/>
</dbReference>
<gene>
    <name evidence="3" type="ORF">FB476_1897</name>
</gene>
<feature type="transmembrane region" description="Helical" evidence="2">
    <location>
        <begin position="110"/>
        <end position="130"/>
    </location>
</feature>
<evidence type="ECO:0000256" key="2">
    <source>
        <dbReference type="SAM" id="Phobius"/>
    </source>
</evidence>